<dbReference type="AlphaFoldDB" id="A0AB40BBD0"/>
<feature type="compositionally biased region" description="Polar residues" evidence="14">
    <location>
        <begin position="1"/>
        <end position="19"/>
    </location>
</feature>
<keyword evidence="17" id="KW-1185">Reference proteome</keyword>
<dbReference type="PANTHER" id="PTHR46204:SF2">
    <property type="entry name" value="CHITIN ELICITOR RECEPTOR KINASE 1"/>
    <property type="match status" value="1"/>
</dbReference>
<dbReference type="GO" id="GO:0019199">
    <property type="term" value="F:transmembrane receptor protein kinase activity"/>
    <property type="evidence" value="ECO:0007669"/>
    <property type="project" value="InterPro"/>
</dbReference>
<dbReference type="GO" id="GO:0005886">
    <property type="term" value="C:plasma membrane"/>
    <property type="evidence" value="ECO:0007669"/>
    <property type="project" value="UniProtKB-SubCell"/>
</dbReference>
<dbReference type="GeneID" id="120260954"/>
<dbReference type="RefSeq" id="XP_039124491.1">
    <property type="nucleotide sequence ID" value="XM_039268557.1"/>
</dbReference>
<feature type="transmembrane region" description="Helical" evidence="15">
    <location>
        <begin position="325"/>
        <end position="350"/>
    </location>
</feature>
<keyword evidence="9 13" id="KW-0067">ATP-binding</keyword>
<sequence length="715" mass="77393">MANKLQTSMPLPNPTQNLPQDKHHPQILRQSNGCYNHTTIASNSLLIYQPDVALRFVPCADLEANISSPARTRGTLPPFFYLSDHQKNLSFFALLKMRSGLGLGFLVLLVALAFAPLPSESSCQLDCDALASYIISNDTGNLTYVVKLFEVTEAAILSVNGNLNKDILLPGNRISVPIQCKCLAGGAYSADPIPYTVARRETYSIIAQDRFNNLTTASWLAATNPSYPATNIPENSLINVTVNCSCGDASISLDYGYFETYPLEDGENLSSVAAAFNFSSSVDLQLLRDYNPGVNFTAGDIVFVPKKDSSGSYHPLSTSSSGSGISGGAVAGIAVAGIVVVLALVVYLYFGIYKKGKARKASLLPSAYGDNFVGHDLGGSSITDKVSVPSTTGSAVTGFAVEKSEFPYEELATATNNFSIANKIGEGGYGAVYYAEVRGEKAAIKKMDMKATKAFLAEIKVLTHVHHLNLVRLIGYSMDDSLFLIYEFIDNGNLSQHLRGSDLLGRAPLSWSARVQIALDSARGLEYIHEHTVPVYVHRDIKSANILIDKNFRAKVADFGLAKLTEVGNSSTQTGVAGTFGYMPPEYAQYGEVSPKVDVFAFGVVLYELISAKEAIVKKEAESRGLVALFEGVFNQPDPKEELQKLIDPNLNEYPMDAVLKMAHLAKACTQENPQLRPSMRSIVVALMTLSSATEDWDLGTLYENQSFVSLMSGR</sequence>
<evidence type="ECO:0000256" key="14">
    <source>
        <dbReference type="SAM" id="MobiDB-lite"/>
    </source>
</evidence>
<dbReference type="InterPro" id="IPR057097">
    <property type="entry name" value="LysM_RLK3/10"/>
</dbReference>
<dbReference type="PROSITE" id="PS50011">
    <property type="entry name" value="PROTEIN_KINASE_DOM"/>
    <property type="match status" value="1"/>
</dbReference>
<dbReference type="Gene3D" id="1.10.510.10">
    <property type="entry name" value="Transferase(Phosphotransferase) domain 1"/>
    <property type="match status" value="1"/>
</dbReference>
<evidence type="ECO:0000256" key="5">
    <source>
        <dbReference type="ARBA" id="ARBA00022692"/>
    </source>
</evidence>
<feature type="domain" description="Protein kinase" evidence="16">
    <location>
        <begin position="418"/>
        <end position="690"/>
    </location>
</feature>
<dbReference type="InterPro" id="IPR008271">
    <property type="entry name" value="Ser/Thr_kinase_AS"/>
</dbReference>
<evidence type="ECO:0000313" key="17">
    <source>
        <dbReference type="Proteomes" id="UP001515500"/>
    </source>
</evidence>
<dbReference type="GO" id="GO:0004674">
    <property type="term" value="F:protein serine/threonine kinase activity"/>
    <property type="evidence" value="ECO:0007669"/>
    <property type="project" value="UniProtKB-KW"/>
</dbReference>
<dbReference type="InterPro" id="IPR011009">
    <property type="entry name" value="Kinase-like_dom_sf"/>
</dbReference>
<evidence type="ECO:0000313" key="19">
    <source>
        <dbReference type="RefSeq" id="XP_039124491.1"/>
    </source>
</evidence>
<dbReference type="PROSITE" id="PS00108">
    <property type="entry name" value="PROTEIN_KINASE_ST"/>
    <property type="match status" value="1"/>
</dbReference>
<dbReference type="FunFam" id="1.10.510.10:FF:000468">
    <property type="entry name" value="PTI1-like tyrosine-protein kinase 3"/>
    <property type="match status" value="1"/>
</dbReference>
<dbReference type="RefSeq" id="XP_039124490.1">
    <property type="nucleotide sequence ID" value="XM_039268556.1"/>
</dbReference>
<evidence type="ECO:0000256" key="4">
    <source>
        <dbReference type="ARBA" id="ARBA00022679"/>
    </source>
</evidence>
<evidence type="ECO:0000256" key="1">
    <source>
        <dbReference type="ARBA" id="ARBA00004162"/>
    </source>
</evidence>
<keyword evidence="5 15" id="KW-0812">Transmembrane</keyword>
<evidence type="ECO:0000256" key="13">
    <source>
        <dbReference type="PROSITE-ProRule" id="PRU10141"/>
    </source>
</evidence>
<keyword evidence="12" id="KW-1015">Disulfide bond</keyword>
<keyword evidence="10 15" id="KW-1133">Transmembrane helix</keyword>
<dbReference type="Pfam" id="PF23577">
    <property type="entry name" value="LysM_RLK"/>
    <property type="match status" value="1"/>
</dbReference>
<keyword evidence="11 15" id="KW-0472">Membrane</keyword>
<evidence type="ECO:0000256" key="7">
    <source>
        <dbReference type="ARBA" id="ARBA00022741"/>
    </source>
</evidence>
<evidence type="ECO:0000256" key="11">
    <source>
        <dbReference type="ARBA" id="ARBA00023136"/>
    </source>
</evidence>
<name>A0AB40BBD0_DIOCR</name>
<gene>
    <name evidence="18 19" type="primary">LOC120260954</name>
</gene>
<evidence type="ECO:0000256" key="2">
    <source>
        <dbReference type="ARBA" id="ARBA00022475"/>
    </source>
</evidence>
<accession>A0AB40BBD0</accession>
<feature type="binding site" evidence="13">
    <location>
        <position position="446"/>
    </location>
    <ligand>
        <name>ATP</name>
        <dbReference type="ChEBI" id="CHEBI:30616"/>
    </ligand>
</feature>
<dbReference type="Pfam" id="PF07714">
    <property type="entry name" value="PK_Tyr_Ser-Thr"/>
    <property type="match status" value="1"/>
</dbReference>
<keyword evidence="2" id="KW-1003">Cell membrane</keyword>
<dbReference type="PROSITE" id="PS00107">
    <property type="entry name" value="PROTEIN_KINASE_ATP"/>
    <property type="match status" value="1"/>
</dbReference>
<dbReference type="Proteomes" id="UP001515500">
    <property type="component" value="Chromosome 5"/>
</dbReference>
<evidence type="ECO:0000256" key="3">
    <source>
        <dbReference type="ARBA" id="ARBA00022527"/>
    </source>
</evidence>
<dbReference type="GO" id="GO:0045087">
    <property type="term" value="P:innate immune response"/>
    <property type="evidence" value="ECO:0007669"/>
    <property type="project" value="InterPro"/>
</dbReference>
<reference evidence="18 19" key="1">
    <citation type="submission" date="2025-04" db="UniProtKB">
        <authorList>
            <consortium name="RefSeq"/>
        </authorList>
    </citation>
    <scope>IDENTIFICATION</scope>
</reference>
<comment type="subcellular location">
    <subcellularLocation>
        <location evidence="1">Cell membrane</location>
        <topology evidence="1">Single-pass membrane protein</topology>
    </subcellularLocation>
</comment>
<dbReference type="InterPro" id="IPR017441">
    <property type="entry name" value="Protein_kinase_ATP_BS"/>
</dbReference>
<feature type="region of interest" description="Disordered" evidence="14">
    <location>
        <begin position="1"/>
        <end position="23"/>
    </location>
</feature>
<dbReference type="InterPro" id="IPR001245">
    <property type="entry name" value="Ser-Thr/Tyr_kinase_cat_dom"/>
</dbReference>
<keyword evidence="6" id="KW-0732">Signal</keyword>
<dbReference type="GO" id="GO:0005524">
    <property type="term" value="F:ATP binding"/>
    <property type="evidence" value="ECO:0007669"/>
    <property type="project" value="UniProtKB-UniRule"/>
</dbReference>
<dbReference type="PANTHER" id="PTHR46204">
    <property type="entry name" value="CHITIN ELICITOR RECEPTOR KINASE 1-RELATED"/>
    <property type="match status" value="1"/>
</dbReference>
<evidence type="ECO:0000313" key="18">
    <source>
        <dbReference type="RefSeq" id="XP_039124490.1"/>
    </source>
</evidence>
<keyword evidence="7 13" id="KW-0547">Nucleotide-binding</keyword>
<evidence type="ECO:0000256" key="9">
    <source>
        <dbReference type="ARBA" id="ARBA00022840"/>
    </source>
</evidence>
<evidence type="ECO:0000256" key="15">
    <source>
        <dbReference type="SAM" id="Phobius"/>
    </source>
</evidence>
<keyword evidence="3" id="KW-0723">Serine/threonine-protein kinase</keyword>
<evidence type="ECO:0000256" key="6">
    <source>
        <dbReference type="ARBA" id="ARBA00022729"/>
    </source>
</evidence>
<organism evidence="17 19">
    <name type="scientific">Dioscorea cayennensis subsp. rotundata</name>
    <name type="common">White Guinea yam</name>
    <name type="synonym">Dioscorea rotundata</name>
    <dbReference type="NCBI Taxonomy" id="55577"/>
    <lineage>
        <taxon>Eukaryota</taxon>
        <taxon>Viridiplantae</taxon>
        <taxon>Streptophyta</taxon>
        <taxon>Embryophyta</taxon>
        <taxon>Tracheophyta</taxon>
        <taxon>Spermatophyta</taxon>
        <taxon>Magnoliopsida</taxon>
        <taxon>Liliopsida</taxon>
        <taxon>Dioscoreales</taxon>
        <taxon>Dioscoreaceae</taxon>
        <taxon>Dioscorea</taxon>
    </lineage>
</organism>
<evidence type="ECO:0000256" key="10">
    <source>
        <dbReference type="ARBA" id="ARBA00022989"/>
    </source>
</evidence>
<protein>
    <submittedName>
        <fullName evidence="18">Chitin elicitor receptor kinase 1-like isoform X1</fullName>
    </submittedName>
    <submittedName>
        <fullName evidence="19">Chitin elicitor receptor kinase 1-like isoform X2</fullName>
    </submittedName>
</protein>
<keyword evidence="4" id="KW-0808">Transferase</keyword>
<dbReference type="Gene3D" id="3.30.200.20">
    <property type="entry name" value="Phosphorylase Kinase, domain 1"/>
    <property type="match status" value="1"/>
</dbReference>
<keyword evidence="8" id="KW-0418">Kinase</keyword>
<dbReference type="SUPFAM" id="SSF56112">
    <property type="entry name" value="Protein kinase-like (PK-like)"/>
    <property type="match status" value="1"/>
</dbReference>
<evidence type="ECO:0000256" key="8">
    <source>
        <dbReference type="ARBA" id="ARBA00022777"/>
    </source>
</evidence>
<evidence type="ECO:0000259" key="16">
    <source>
        <dbReference type="PROSITE" id="PS50011"/>
    </source>
</evidence>
<dbReference type="InterPro" id="IPR000719">
    <property type="entry name" value="Prot_kinase_dom"/>
</dbReference>
<proteinExistence type="predicted"/>
<evidence type="ECO:0000256" key="12">
    <source>
        <dbReference type="ARBA" id="ARBA00023157"/>
    </source>
</evidence>
<dbReference type="SMART" id="SM00220">
    <property type="entry name" value="S_TKc"/>
    <property type="match status" value="1"/>
</dbReference>
<dbReference type="InterPro" id="IPR044812">
    <property type="entry name" value="CERK1/LYK3-like"/>
</dbReference>